<comment type="caution">
    <text evidence="1">The sequence shown here is derived from an EMBL/GenBank/DDBJ whole genome shotgun (WGS) entry which is preliminary data.</text>
</comment>
<protein>
    <submittedName>
        <fullName evidence="1">Uncharacterized protein</fullName>
    </submittedName>
</protein>
<accession>A0A645GL41</accession>
<dbReference type="EMBL" id="VSSQ01077333">
    <property type="protein sequence ID" value="MPN27435.1"/>
    <property type="molecule type" value="Genomic_DNA"/>
</dbReference>
<evidence type="ECO:0000313" key="1">
    <source>
        <dbReference type="EMBL" id="MPN27435.1"/>
    </source>
</evidence>
<name>A0A645GL41_9ZZZZ</name>
<reference evidence="1" key="1">
    <citation type="submission" date="2019-08" db="EMBL/GenBank/DDBJ databases">
        <authorList>
            <person name="Kucharzyk K."/>
            <person name="Murdoch R.W."/>
            <person name="Higgins S."/>
            <person name="Loffler F."/>
        </authorList>
    </citation>
    <scope>NUCLEOTIDE SEQUENCE</scope>
</reference>
<dbReference type="AlphaFoldDB" id="A0A645GL41"/>
<proteinExistence type="predicted"/>
<organism evidence="1">
    <name type="scientific">bioreactor metagenome</name>
    <dbReference type="NCBI Taxonomy" id="1076179"/>
    <lineage>
        <taxon>unclassified sequences</taxon>
        <taxon>metagenomes</taxon>
        <taxon>ecological metagenomes</taxon>
    </lineage>
</organism>
<sequence length="105" mass="11286">MLERFLKLGACVAHAAQQADRGNAKRSGVNVVCGLATVDVVKRVDGVIVAARMAQALQCEICHDLVDVHIRGRARAALKRVHDERFVGLTGNDRIARLGNGAVDM</sequence>
<gene>
    <name evidence="1" type="ORF">SDC9_174868</name>
</gene>